<reference evidence="1" key="1">
    <citation type="journal article" date="2014" name="Front. Microbiol.">
        <title>High frequency of phylogenetically diverse reductive dehalogenase-homologous genes in deep subseafloor sedimentary metagenomes.</title>
        <authorList>
            <person name="Kawai M."/>
            <person name="Futagami T."/>
            <person name="Toyoda A."/>
            <person name="Takaki Y."/>
            <person name="Nishi S."/>
            <person name="Hori S."/>
            <person name="Arai W."/>
            <person name="Tsubouchi T."/>
            <person name="Morono Y."/>
            <person name="Uchiyama I."/>
            <person name="Ito T."/>
            <person name="Fujiyama A."/>
            <person name="Inagaki F."/>
            <person name="Takami H."/>
        </authorList>
    </citation>
    <scope>NUCLEOTIDE SEQUENCE</scope>
    <source>
        <strain evidence="1">Expedition CK06-06</strain>
    </source>
</reference>
<dbReference type="AlphaFoldDB" id="X1VVZ5"/>
<gene>
    <name evidence="1" type="ORF">S12H4_48060</name>
</gene>
<comment type="caution">
    <text evidence="1">The sequence shown here is derived from an EMBL/GenBank/DDBJ whole genome shotgun (WGS) entry which is preliminary data.</text>
</comment>
<accession>X1VVZ5</accession>
<evidence type="ECO:0000313" key="1">
    <source>
        <dbReference type="EMBL" id="GAJ15035.1"/>
    </source>
</evidence>
<proteinExistence type="predicted"/>
<sequence>MSDVLNINTKDDFFDLCCSDPYVSMVVEREAHYLNMVDLFNSF</sequence>
<dbReference type="EMBL" id="BARW01029989">
    <property type="protein sequence ID" value="GAJ15035.1"/>
    <property type="molecule type" value="Genomic_DNA"/>
</dbReference>
<protein>
    <submittedName>
        <fullName evidence="1">Uncharacterized protein</fullName>
    </submittedName>
</protein>
<organism evidence="1">
    <name type="scientific">marine sediment metagenome</name>
    <dbReference type="NCBI Taxonomy" id="412755"/>
    <lineage>
        <taxon>unclassified sequences</taxon>
        <taxon>metagenomes</taxon>
        <taxon>ecological metagenomes</taxon>
    </lineage>
</organism>
<name>X1VVZ5_9ZZZZ</name>